<evidence type="ECO:0000313" key="1">
    <source>
        <dbReference type="EMBL" id="EFO13992.1"/>
    </source>
</evidence>
<feature type="non-terminal residue" evidence="1">
    <location>
        <position position="105"/>
    </location>
</feature>
<accession>A0A1S0THL5</accession>
<protein>
    <submittedName>
        <fullName evidence="1">Uncharacterized protein</fullName>
    </submittedName>
</protein>
<dbReference type="GeneID" id="9952014"/>
<name>A0A1S0THL5_LOALO</name>
<dbReference type="CTD" id="9952014"/>
<dbReference type="AlphaFoldDB" id="A0A1S0THL5"/>
<reference evidence="1" key="1">
    <citation type="submission" date="2012-04" db="EMBL/GenBank/DDBJ databases">
        <title>The Genome Sequence of Loa loa.</title>
        <authorList>
            <consortium name="The Broad Institute Genome Sequencing Platform"/>
            <consortium name="Broad Institute Genome Sequencing Center for Infectious Disease"/>
            <person name="Nutman T.B."/>
            <person name="Fink D.L."/>
            <person name="Russ C."/>
            <person name="Young S."/>
            <person name="Zeng Q."/>
            <person name="Gargeya S."/>
            <person name="Alvarado L."/>
            <person name="Berlin A."/>
            <person name="Chapman S.B."/>
            <person name="Chen Z."/>
            <person name="Freedman E."/>
            <person name="Gellesch M."/>
            <person name="Goldberg J."/>
            <person name="Griggs A."/>
            <person name="Gujja S."/>
            <person name="Heilman E.R."/>
            <person name="Heiman D."/>
            <person name="Howarth C."/>
            <person name="Mehta T."/>
            <person name="Neiman D."/>
            <person name="Pearson M."/>
            <person name="Roberts A."/>
            <person name="Saif S."/>
            <person name="Shea T."/>
            <person name="Shenoy N."/>
            <person name="Sisk P."/>
            <person name="Stolte C."/>
            <person name="Sykes S."/>
            <person name="White J."/>
            <person name="Yandava C."/>
            <person name="Haas B."/>
            <person name="Henn M.R."/>
            <person name="Nusbaum C."/>
            <person name="Birren B."/>
        </authorList>
    </citation>
    <scope>NUCLEOTIDE SEQUENCE [LARGE SCALE GENOMIC DNA]</scope>
</reference>
<dbReference type="EMBL" id="JH712857">
    <property type="protein sequence ID" value="EFO13992.1"/>
    <property type="molecule type" value="Genomic_DNA"/>
</dbReference>
<gene>
    <name evidence="1" type="ORF">LOAG_14534</name>
</gene>
<dbReference type="KEGG" id="loa:LOAG_14534"/>
<dbReference type="RefSeq" id="XP_003150077.1">
    <property type="nucleotide sequence ID" value="XM_003150029.1"/>
</dbReference>
<dbReference type="InParanoid" id="A0A1S0THL5"/>
<sequence length="105" mass="12014">MRKTDINKLEKKIVVCLSSSNCKSFSYDLLLVIFHHTGSEQLLAISITKISMIPHPSTAFPILELSTSSGIEQRTLFKIVVQIIQMQVRKFSNNKISYKVQWMRG</sequence>
<proteinExistence type="predicted"/>
<organism evidence="1">
    <name type="scientific">Loa loa</name>
    <name type="common">Eye worm</name>
    <name type="synonym">Filaria loa</name>
    <dbReference type="NCBI Taxonomy" id="7209"/>
    <lineage>
        <taxon>Eukaryota</taxon>
        <taxon>Metazoa</taxon>
        <taxon>Ecdysozoa</taxon>
        <taxon>Nematoda</taxon>
        <taxon>Chromadorea</taxon>
        <taxon>Rhabditida</taxon>
        <taxon>Spirurina</taxon>
        <taxon>Spiruromorpha</taxon>
        <taxon>Filarioidea</taxon>
        <taxon>Onchocercidae</taxon>
        <taxon>Loa</taxon>
    </lineage>
</organism>